<dbReference type="Proteomes" id="UP000595009">
    <property type="component" value="Chromosome"/>
</dbReference>
<evidence type="ECO:0000313" key="9">
    <source>
        <dbReference type="Proteomes" id="UP000595009"/>
    </source>
</evidence>
<dbReference type="Pfam" id="PF14020">
    <property type="entry name" value="DUF4236"/>
    <property type="match status" value="1"/>
</dbReference>
<name>A0A7M1NWK3_HAEPA</name>
<reference evidence="8 9" key="1">
    <citation type="submission" date="2020-10" db="EMBL/GenBank/DDBJ databases">
        <title>Genomic diversity and antimicrobial resistance of Haemophilus colonising the airways of young children with cystic fibrosis.</title>
        <authorList>
            <person name="Watts S.C."/>
            <person name="Judd L.M."/>
            <person name="Carzino R."/>
            <person name="Ranganathan S."/>
            <person name="Holt K.E."/>
        </authorList>
    </citation>
    <scope>NUCLEOTIDE SEQUENCE [LARGE SCALE GENOMIC DNA]</scope>
    <source>
        <strain evidence="8 9">M1C137_2</strain>
    </source>
</reference>
<organism evidence="8 9">
    <name type="scientific">Haemophilus parainfluenzae</name>
    <dbReference type="NCBI Taxonomy" id="729"/>
    <lineage>
        <taxon>Bacteria</taxon>
        <taxon>Pseudomonadati</taxon>
        <taxon>Pseudomonadota</taxon>
        <taxon>Gammaproteobacteria</taxon>
        <taxon>Pasteurellales</taxon>
        <taxon>Pasteurellaceae</taxon>
        <taxon>Haemophilus</taxon>
    </lineage>
</organism>
<evidence type="ECO:0000313" key="8">
    <source>
        <dbReference type="EMBL" id="QOR16859.1"/>
    </source>
</evidence>
<proteinExistence type="predicted"/>
<evidence type="ECO:0000259" key="7">
    <source>
        <dbReference type="Pfam" id="PF14020"/>
    </source>
</evidence>
<accession>A0A7M1NWK3</accession>
<evidence type="ECO:0000256" key="5">
    <source>
        <dbReference type="SAM" id="Phobius"/>
    </source>
</evidence>
<dbReference type="Pfam" id="PF05154">
    <property type="entry name" value="TM2"/>
    <property type="match status" value="1"/>
</dbReference>
<protein>
    <submittedName>
        <fullName evidence="8">DUF4236 domain-containing protein</fullName>
    </submittedName>
</protein>
<dbReference type="RefSeq" id="WP_197543288.1">
    <property type="nucleotide sequence ID" value="NZ_CP063120.1"/>
</dbReference>
<evidence type="ECO:0000256" key="3">
    <source>
        <dbReference type="ARBA" id="ARBA00022989"/>
    </source>
</evidence>
<keyword evidence="3 5" id="KW-1133">Transmembrane helix</keyword>
<feature type="domain" description="TM2" evidence="6">
    <location>
        <begin position="132"/>
        <end position="174"/>
    </location>
</feature>
<dbReference type="EMBL" id="CP063120">
    <property type="protein sequence ID" value="QOR16859.1"/>
    <property type="molecule type" value="Genomic_DNA"/>
</dbReference>
<evidence type="ECO:0000256" key="1">
    <source>
        <dbReference type="ARBA" id="ARBA00004141"/>
    </source>
</evidence>
<feature type="transmembrane region" description="Helical" evidence="5">
    <location>
        <begin position="154"/>
        <end position="178"/>
    </location>
</feature>
<feature type="transmembrane region" description="Helical" evidence="5">
    <location>
        <begin position="131"/>
        <end position="148"/>
    </location>
</feature>
<evidence type="ECO:0000256" key="2">
    <source>
        <dbReference type="ARBA" id="ARBA00022692"/>
    </source>
</evidence>
<dbReference type="InterPro" id="IPR007829">
    <property type="entry name" value="TM2"/>
</dbReference>
<dbReference type="GO" id="GO:0016020">
    <property type="term" value="C:membrane"/>
    <property type="evidence" value="ECO:0007669"/>
    <property type="project" value="UniProtKB-SubCell"/>
</dbReference>
<dbReference type="AlphaFoldDB" id="A0A7M1NWK3"/>
<keyword evidence="4 5" id="KW-0472">Membrane</keyword>
<sequence length="199" mass="22654">MTKRKSFSFKFRKRIKVAPGVTINLSRSGVSTTLGPKGFSLNVGKNGAHLNAGIPGTGIYNRYKIFGADKKIEPLSNDDIYFEHLLSNIMHFKHFFPSSKLGELRNRFNSLSQKQRCLVINNADLIHPSKVGLMSFFLGWIAIDRFYLKDYTLGVLKIITIPVGIGVCWWCLDVLFCWNKVKKINYLRFSEAIDNARDS</sequence>
<gene>
    <name evidence="8" type="ORF">INP94_08265</name>
</gene>
<dbReference type="InterPro" id="IPR025330">
    <property type="entry name" value="DUF4236"/>
</dbReference>
<evidence type="ECO:0000259" key="6">
    <source>
        <dbReference type="Pfam" id="PF05154"/>
    </source>
</evidence>
<feature type="domain" description="DUF4236" evidence="7">
    <location>
        <begin position="9"/>
        <end position="62"/>
    </location>
</feature>
<evidence type="ECO:0000256" key="4">
    <source>
        <dbReference type="ARBA" id="ARBA00023136"/>
    </source>
</evidence>
<keyword evidence="2 5" id="KW-0812">Transmembrane</keyword>
<comment type="subcellular location">
    <subcellularLocation>
        <location evidence="1">Membrane</location>
        <topology evidence="1">Multi-pass membrane protein</topology>
    </subcellularLocation>
</comment>